<dbReference type="SUPFAM" id="SSF81901">
    <property type="entry name" value="HCP-like"/>
    <property type="match status" value="1"/>
</dbReference>
<evidence type="ECO:0000256" key="5">
    <source>
        <dbReference type="PROSITE-ProRule" id="PRU00027"/>
    </source>
</evidence>
<keyword evidence="3 5" id="KW-0863">Zinc-finger</keyword>
<keyword evidence="1" id="KW-0479">Metal-binding</keyword>
<dbReference type="Gene3D" id="1.25.40.10">
    <property type="entry name" value="Tetratricopeptide repeat domain"/>
    <property type="match status" value="1"/>
</dbReference>
<sequence>MIRKERKKKLVWEHFTIEDTSVDKHPPVKCNYCLKEFKRGVPERMQAHLDYKCSNAPCNVKSQSGQQNTTSITGNFNDHTREKEQQSLEILLTEALSLAGISFSFVDNPLIIRFFKCLQSSFKLPNREKMEEIKMQMNSNTPSLLKQTRIEVTTEFYKEAEKGHIDSIYDLGECYYCRKTEKDDVIAFELYKEAAEKGHIGSIHDLGECYYYGRGTDKNEVKAFELYKEAAKKGHIGSIHDLGECYYYGRGTDKNEVKAFELYKEAAKKGHI</sequence>
<organism evidence="7 8">
    <name type="scientific">Rhizophagus irregularis</name>
    <dbReference type="NCBI Taxonomy" id="588596"/>
    <lineage>
        <taxon>Eukaryota</taxon>
        <taxon>Fungi</taxon>
        <taxon>Fungi incertae sedis</taxon>
        <taxon>Mucoromycota</taxon>
        <taxon>Glomeromycotina</taxon>
        <taxon>Glomeromycetes</taxon>
        <taxon>Glomerales</taxon>
        <taxon>Glomeraceae</taxon>
        <taxon>Rhizophagus</taxon>
    </lineage>
</organism>
<feature type="non-terminal residue" evidence="7">
    <location>
        <position position="272"/>
    </location>
</feature>
<dbReference type="PANTHER" id="PTHR46430:SF1">
    <property type="entry name" value="CHITIN SYNTHASE REGULATOR SKT5-RELATED"/>
    <property type="match status" value="1"/>
</dbReference>
<dbReference type="Pfam" id="PF02892">
    <property type="entry name" value="zf-BED"/>
    <property type="match status" value="1"/>
</dbReference>
<dbReference type="EMBL" id="LLXI01002267">
    <property type="protein sequence ID" value="PKY56678.1"/>
    <property type="molecule type" value="Genomic_DNA"/>
</dbReference>
<dbReference type="VEuPathDB" id="FungiDB:RhiirA1_466897"/>
<evidence type="ECO:0000313" key="8">
    <source>
        <dbReference type="Proteomes" id="UP000234323"/>
    </source>
</evidence>
<evidence type="ECO:0000256" key="3">
    <source>
        <dbReference type="ARBA" id="ARBA00022771"/>
    </source>
</evidence>
<evidence type="ECO:0000256" key="2">
    <source>
        <dbReference type="ARBA" id="ARBA00022737"/>
    </source>
</evidence>
<comment type="caution">
    <text evidence="7">The sequence shown here is derived from an EMBL/GenBank/DDBJ whole genome shotgun (WGS) entry which is preliminary data.</text>
</comment>
<gene>
    <name evidence="7" type="ORF">RhiirA4_549343</name>
</gene>
<accession>A0A2I1HCT0</accession>
<proteinExistence type="predicted"/>
<dbReference type="Proteomes" id="UP000234323">
    <property type="component" value="Unassembled WGS sequence"/>
</dbReference>
<dbReference type="PROSITE" id="PS50808">
    <property type="entry name" value="ZF_BED"/>
    <property type="match status" value="1"/>
</dbReference>
<dbReference type="InterPro" id="IPR051726">
    <property type="entry name" value="Chitin_Synth_Reg"/>
</dbReference>
<dbReference type="AlphaFoldDB" id="A0A2I1HCT0"/>
<protein>
    <submittedName>
        <fullName evidence="7">HCP-like protein</fullName>
    </submittedName>
</protein>
<dbReference type="Pfam" id="PF08238">
    <property type="entry name" value="Sel1"/>
    <property type="match status" value="3"/>
</dbReference>
<evidence type="ECO:0000256" key="1">
    <source>
        <dbReference type="ARBA" id="ARBA00022723"/>
    </source>
</evidence>
<name>A0A2I1HCT0_9GLOM</name>
<dbReference type="InterPro" id="IPR003656">
    <property type="entry name" value="Znf_BED"/>
</dbReference>
<keyword evidence="8" id="KW-1185">Reference proteome</keyword>
<keyword evidence="2" id="KW-0677">Repeat</keyword>
<dbReference type="VEuPathDB" id="FungiDB:RhiirFUN_000022"/>
<evidence type="ECO:0000256" key="4">
    <source>
        <dbReference type="ARBA" id="ARBA00022833"/>
    </source>
</evidence>
<evidence type="ECO:0000313" key="7">
    <source>
        <dbReference type="EMBL" id="PKY56678.1"/>
    </source>
</evidence>
<dbReference type="SMART" id="SM00671">
    <property type="entry name" value="SEL1"/>
    <property type="match status" value="3"/>
</dbReference>
<dbReference type="GO" id="GO:0003677">
    <property type="term" value="F:DNA binding"/>
    <property type="evidence" value="ECO:0007669"/>
    <property type="project" value="InterPro"/>
</dbReference>
<reference evidence="7 8" key="1">
    <citation type="submission" date="2015-10" db="EMBL/GenBank/DDBJ databases">
        <title>Genome analyses suggest a sexual origin of heterokaryosis in a supposedly ancient asexual fungus.</title>
        <authorList>
            <person name="Ropars J."/>
            <person name="Sedzielewska K."/>
            <person name="Noel J."/>
            <person name="Charron P."/>
            <person name="Farinelli L."/>
            <person name="Marton T."/>
            <person name="Kruger M."/>
            <person name="Pelin A."/>
            <person name="Brachmann A."/>
            <person name="Corradi N."/>
        </authorList>
    </citation>
    <scope>NUCLEOTIDE SEQUENCE [LARGE SCALE GENOMIC DNA]</scope>
    <source>
        <strain evidence="7 8">A4</strain>
    </source>
</reference>
<dbReference type="GO" id="GO:0008270">
    <property type="term" value="F:zinc ion binding"/>
    <property type="evidence" value="ECO:0007669"/>
    <property type="project" value="UniProtKB-KW"/>
</dbReference>
<dbReference type="InterPro" id="IPR006597">
    <property type="entry name" value="Sel1-like"/>
</dbReference>
<feature type="domain" description="BED-type" evidence="6">
    <location>
        <begin position="6"/>
        <end position="60"/>
    </location>
</feature>
<evidence type="ECO:0000259" key="6">
    <source>
        <dbReference type="PROSITE" id="PS50808"/>
    </source>
</evidence>
<dbReference type="InterPro" id="IPR011990">
    <property type="entry name" value="TPR-like_helical_dom_sf"/>
</dbReference>
<keyword evidence="4" id="KW-0862">Zinc</keyword>
<dbReference type="PANTHER" id="PTHR46430">
    <property type="entry name" value="PROTEIN SKT5-RELATED"/>
    <property type="match status" value="1"/>
</dbReference>
<dbReference type="VEuPathDB" id="FungiDB:FUN_021084"/>